<keyword evidence="3" id="KW-0812">Transmembrane</keyword>
<evidence type="ECO:0000313" key="7">
    <source>
        <dbReference type="EMBL" id="KAJ2677496.1"/>
    </source>
</evidence>
<name>A0A9W8G7N6_9FUNG</name>
<dbReference type="Pfam" id="PF00787">
    <property type="entry name" value="PX"/>
    <property type="match status" value="1"/>
</dbReference>
<dbReference type="PROSITE" id="PS50195">
    <property type="entry name" value="PX"/>
    <property type="match status" value="1"/>
</dbReference>
<dbReference type="Proteomes" id="UP001151518">
    <property type="component" value="Unassembled WGS sequence"/>
</dbReference>
<dbReference type="SUPFAM" id="SSF64268">
    <property type="entry name" value="PX domain"/>
    <property type="match status" value="1"/>
</dbReference>
<feature type="region of interest" description="Disordered" evidence="2">
    <location>
        <begin position="602"/>
        <end position="635"/>
    </location>
</feature>
<dbReference type="Pfam" id="PF02194">
    <property type="entry name" value="PXA"/>
    <property type="match status" value="1"/>
</dbReference>
<dbReference type="InterPro" id="IPR013937">
    <property type="entry name" value="Sorting_nexin_C"/>
</dbReference>
<evidence type="ECO:0000259" key="4">
    <source>
        <dbReference type="PROSITE" id="PS50132"/>
    </source>
</evidence>
<reference evidence="7" key="1">
    <citation type="submission" date="2022-07" db="EMBL/GenBank/DDBJ databases">
        <title>Phylogenomic reconstructions and comparative analyses of Kickxellomycotina fungi.</title>
        <authorList>
            <person name="Reynolds N.K."/>
            <person name="Stajich J.E."/>
            <person name="Barry K."/>
            <person name="Grigoriev I.V."/>
            <person name="Crous P."/>
            <person name="Smith M.E."/>
        </authorList>
    </citation>
    <scope>NUCLEOTIDE SEQUENCE</scope>
    <source>
        <strain evidence="7">NRRL 3115</strain>
    </source>
</reference>
<feature type="compositionally biased region" description="Polar residues" evidence="2">
    <location>
        <begin position="563"/>
        <end position="573"/>
    </location>
</feature>
<feature type="transmembrane region" description="Helical" evidence="3">
    <location>
        <begin position="12"/>
        <end position="42"/>
    </location>
</feature>
<protein>
    <submittedName>
        <fullName evidence="7">tRNA (Guanine-N(7)-)-methyltransferase (tRNA(m7G46)-methyltransferase)</fullName>
    </submittedName>
</protein>
<dbReference type="PROSITE" id="PS51207">
    <property type="entry name" value="PXA"/>
    <property type="match status" value="1"/>
</dbReference>
<feature type="domain" description="PXA" evidence="6">
    <location>
        <begin position="87"/>
        <end position="239"/>
    </location>
</feature>
<sequence length="1135" mass="126874">MYYAPVLDGVRVLAGYAVLVPVALGTLVGTLLLTNILASYWFQQRRDHRRHAPARGLPLDPPVARISRLRLSAHTEPAAHSVELAGSPETSRELNLLATLVVRDFVHQWFGDVTADTAFPRAVHAQLAQLVDVVAERADQVDLAAFVVGQVLPLATAHIHAAKDSEPGKPHPALQADAGGVRAYVRRVVDLVVPLVLPDHSEFAPHRVLVRELLAMVLAPAVQALADPDTVNQLVDTRLERLIREQHMVTELRDALEKQAVAEPTVRTYEEFIALIDGCTDARELEMIGDDILAQIRKHRILIMGQAKDDIVHGARVRDILVYINRLYVAKKKAERRLELLRADSAACVRNLRASYYEHRDDPRTLGPPQFTLREILTNVASLSAFAEYMDLIGDRFALEFWVNIEGVRHADAAVLPQVVASLWKTYFTRRVDELASPVGGEVEAAISHVQRCLKPHRIAGTLDLEGLAPDVCSEAMRLIFLVQDAVFRRIEVGAFGTFLRSTIYSRFLREYYVTPRREQLSAALFGQRDAQEGARRRRGISIPSIPSIRALAKPLQKRPDSQRSVSGGSASTAPAALDGEKGEGEGASRWGFALARQPTVATDTAEASRDHVTVLRASPPASLRSGRAVRRRSVRVDQAEVRRLSASLRSIGLGDASEPEYDQLAQVAENTEDVEDAEDAEDAGPDRLAQLAEDSDSQLDALSADEAESLVLARVVKTPTPGDLFLKERLEQLARDLERKAHQMAIVRVLMRQAGGRPEQRVLRASYHGLRREVHVGAEQQRHYEAALDDHFLAPSRTRVHIPRAVTGEHPEPHTVYLIELQQTLDSTAATGWVVERRYREFFSLHRDLRSMYPAEMRRHDLPSRTPLVRLQRDRDIEHRRAGLEKYLQGLLREPRLCASRPLRVFLSSTDEPDQADPEAAGWMAQIYKTVGEDLEGITGADSMLEIIVQELGSQVALQQPRTESPVESTVFVDPLSDLFIEVFGLRNRRNWLRRQAISILLRHIVGGTVERRVRDVLTVDDARIAGLLSGLRQTLWPLDGKSQHYLKFQGFKARTTEEKNECKERAKRQVLWFLPRVLSGMVGRKNARDGAALLVDSVQNQMANLSLALHIFDAVIVAVFPEVKYQLEHLLES</sequence>
<dbReference type="GO" id="GO:0035091">
    <property type="term" value="F:phosphatidylinositol binding"/>
    <property type="evidence" value="ECO:0007669"/>
    <property type="project" value="InterPro"/>
</dbReference>
<dbReference type="EMBL" id="JANBTW010000032">
    <property type="protein sequence ID" value="KAJ2677496.1"/>
    <property type="molecule type" value="Genomic_DNA"/>
</dbReference>
<feature type="domain" description="PX" evidence="5">
    <location>
        <begin position="796"/>
        <end position="915"/>
    </location>
</feature>
<dbReference type="InterPro" id="IPR003114">
    <property type="entry name" value="Phox_assoc"/>
</dbReference>
<dbReference type="Pfam" id="PF00615">
    <property type="entry name" value="RGS"/>
    <property type="match status" value="1"/>
</dbReference>
<dbReference type="Gene3D" id="1.10.167.10">
    <property type="entry name" value="Regulator of G-protein Signalling 4, domain 2"/>
    <property type="match status" value="1"/>
</dbReference>
<evidence type="ECO:0000256" key="2">
    <source>
        <dbReference type="SAM" id="MobiDB-lite"/>
    </source>
</evidence>
<evidence type="ECO:0000259" key="5">
    <source>
        <dbReference type="PROSITE" id="PS50195"/>
    </source>
</evidence>
<feature type="domain" description="RGS" evidence="4">
    <location>
        <begin position="372"/>
        <end position="509"/>
    </location>
</feature>
<dbReference type="SMART" id="SM00312">
    <property type="entry name" value="PX"/>
    <property type="match status" value="1"/>
</dbReference>
<dbReference type="SUPFAM" id="SSF48097">
    <property type="entry name" value="Regulator of G-protein signaling, RGS"/>
    <property type="match status" value="1"/>
</dbReference>
<dbReference type="InterPro" id="IPR016137">
    <property type="entry name" value="RGS"/>
</dbReference>
<evidence type="ECO:0000256" key="1">
    <source>
        <dbReference type="ARBA" id="ARBA00010883"/>
    </source>
</evidence>
<dbReference type="Gene3D" id="3.30.1520.10">
    <property type="entry name" value="Phox-like domain"/>
    <property type="match status" value="1"/>
</dbReference>
<dbReference type="SMART" id="SM00313">
    <property type="entry name" value="PXA"/>
    <property type="match status" value="1"/>
</dbReference>
<dbReference type="OrthoDB" id="120967at2759"/>
<evidence type="ECO:0000313" key="8">
    <source>
        <dbReference type="Proteomes" id="UP001151518"/>
    </source>
</evidence>
<evidence type="ECO:0000256" key="3">
    <source>
        <dbReference type="SAM" id="Phobius"/>
    </source>
</evidence>
<dbReference type="AlphaFoldDB" id="A0A9W8G7N6"/>
<dbReference type="Pfam" id="PF08628">
    <property type="entry name" value="Nexin_C"/>
    <property type="match status" value="1"/>
</dbReference>
<comment type="caution">
    <text evidence="7">The sequence shown here is derived from an EMBL/GenBank/DDBJ whole genome shotgun (WGS) entry which is preliminary data.</text>
</comment>
<dbReference type="PANTHER" id="PTHR22775:SF3">
    <property type="entry name" value="SORTING NEXIN-13"/>
    <property type="match status" value="1"/>
</dbReference>
<gene>
    <name evidence="7" type="primary">TRM8_2</name>
    <name evidence="7" type="ORF">GGI25_003131</name>
</gene>
<evidence type="ECO:0000259" key="6">
    <source>
        <dbReference type="PROSITE" id="PS51207"/>
    </source>
</evidence>
<comment type="similarity">
    <text evidence="1">Belongs to the sorting nexin family.</text>
</comment>
<feature type="region of interest" description="Disordered" evidence="2">
    <location>
        <begin position="552"/>
        <end position="586"/>
    </location>
</feature>
<organism evidence="7 8">
    <name type="scientific">Coemansia spiralis</name>
    <dbReference type="NCBI Taxonomy" id="417178"/>
    <lineage>
        <taxon>Eukaryota</taxon>
        <taxon>Fungi</taxon>
        <taxon>Fungi incertae sedis</taxon>
        <taxon>Zoopagomycota</taxon>
        <taxon>Kickxellomycotina</taxon>
        <taxon>Kickxellomycetes</taxon>
        <taxon>Kickxellales</taxon>
        <taxon>Kickxellaceae</taxon>
        <taxon>Coemansia</taxon>
    </lineage>
</organism>
<dbReference type="InterPro" id="IPR036305">
    <property type="entry name" value="RGS_sf"/>
</dbReference>
<keyword evidence="3" id="KW-0472">Membrane</keyword>
<dbReference type="InterPro" id="IPR036871">
    <property type="entry name" value="PX_dom_sf"/>
</dbReference>
<dbReference type="InterPro" id="IPR044926">
    <property type="entry name" value="RGS_subdomain_2"/>
</dbReference>
<keyword evidence="3" id="KW-1133">Transmembrane helix</keyword>
<proteinExistence type="inferred from homology"/>
<dbReference type="PANTHER" id="PTHR22775">
    <property type="entry name" value="SORTING NEXIN"/>
    <property type="match status" value="1"/>
</dbReference>
<dbReference type="PROSITE" id="PS50132">
    <property type="entry name" value="RGS"/>
    <property type="match status" value="1"/>
</dbReference>
<accession>A0A9W8G7N6</accession>
<dbReference type="InterPro" id="IPR001683">
    <property type="entry name" value="PX_dom"/>
</dbReference>